<organism evidence="1 2">
    <name type="scientific">Microscilla marina ATCC 23134</name>
    <dbReference type="NCBI Taxonomy" id="313606"/>
    <lineage>
        <taxon>Bacteria</taxon>
        <taxon>Pseudomonadati</taxon>
        <taxon>Bacteroidota</taxon>
        <taxon>Cytophagia</taxon>
        <taxon>Cytophagales</taxon>
        <taxon>Microscillaceae</taxon>
        <taxon>Microscilla</taxon>
    </lineage>
</organism>
<accession>A1ZG96</accession>
<gene>
    <name evidence="1" type="ORF">M23134_03150</name>
</gene>
<proteinExistence type="predicted"/>
<evidence type="ECO:0000313" key="2">
    <source>
        <dbReference type="Proteomes" id="UP000004095"/>
    </source>
</evidence>
<dbReference type="AlphaFoldDB" id="A1ZG96"/>
<sequence>MQSKHAPLNNQTQLNVETALFVENIRYSLQRRLENLIALGQDSLELLRENHCINAREAENHWVLLEDHLQLIRNDWAMLEWLQK</sequence>
<keyword evidence="2" id="KW-1185">Reference proteome</keyword>
<name>A1ZG96_MICM2</name>
<comment type="caution">
    <text evidence="1">The sequence shown here is derived from an EMBL/GenBank/DDBJ whole genome shotgun (WGS) entry which is preliminary data.</text>
</comment>
<protein>
    <submittedName>
        <fullName evidence="1">Uncharacterized protein</fullName>
    </submittedName>
</protein>
<evidence type="ECO:0000313" key="1">
    <source>
        <dbReference type="EMBL" id="EAY30514.1"/>
    </source>
</evidence>
<dbReference type="Proteomes" id="UP000004095">
    <property type="component" value="Unassembled WGS sequence"/>
</dbReference>
<dbReference type="RefSeq" id="WP_002694749.1">
    <property type="nucleotide sequence ID" value="NZ_AAWS01000006.1"/>
</dbReference>
<reference evidence="1 2" key="1">
    <citation type="submission" date="2007-01" db="EMBL/GenBank/DDBJ databases">
        <authorList>
            <person name="Haygood M."/>
            <person name="Podell S."/>
            <person name="Anderson C."/>
            <person name="Hopkinson B."/>
            <person name="Roe K."/>
            <person name="Barbeau K."/>
            <person name="Gaasterland T."/>
            <person name="Ferriera S."/>
            <person name="Johnson J."/>
            <person name="Kravitz S."/>
            <person name="Beeson K."/>
            <person name="Sutton G."/>
            <person name="Rogers Y.-H."/>
            <person name="Friedman R."/>
            <person name="Frazier M."/>
            <person name="Venter J.C."/>
        </authorList>
    </citation>
    <scope>NUCLEOTIDE SEQUENCE [LARGE SCALE GENOMIC DNA]</scope>
    <source>
        <strain evidence="1 2">ATCC 23134</strain>
    </source>
</reference>
<dbReference type="EMBL" id="AAWS01000006">
    <property type="protein sequence ID" value="EAY30514.1"/>
    <property type="molecule type" value="Genomic_DNA"/>
</dbReference>